<protein>
    <submittedName>
        <fullName evidence="2">Uncharacterized protein</fullName>
    </submittedName>
</protein>
<sequence>MVGEYRRPTIRHDAGKGDFRCEEGMTGVEVSNRASTARRRLKFRGPACGMPKLPSFPDTRQSEVDDFASQQTGRQASRQASRSCVTVAT</sequence>
<gene>
    <name evidence="2" type="ORF">ALC53_00666</name>
</gene>
<dbReference type="AlphaFoldDB" id="A0A195BVS0"/>
<feature type="compositionally biased region" description="Polar residues" evidence="1">
    <location>
        <begin position="68"/>
        <end position="89"/>
    </location>
</feature>
<evidence type="ECO:0000313" key="2">
    <source>
        <dbReference type="EMBL" id="KYM92729.1"/>
    </source>
</evidence>
<proteinExistence type="predicted"/>
<organism evidence="2 3">
    <name type="scientific">Atta colombica</name>
    <dbReference type="NCBI Taxonomy" id="520822"/>
    <lineage>
        <taxon>Eukaryota</taxon>
        <taxon>Metazoa</taxon>
        <taxon>Ecdysozoa</taxon>
        <taxon>Arthropoda</taxon>
        <taxon>Hexapoda</taxon>
        <taxon>Insecta</taxon>
        <taxon>Pterygota</taxon>
        <taxon>Neoptera</taxon>
        <taxon>Endopterygota</taxon>
        <taxon>Hymenoptera</taxon>
        <taxon>Apocrita</taxon>
        <taxon>Aculeata</taxon>
        <taxon>Formicoidea</taxon>
        <taxon>Formicidae</taxon>
        <taxon>Myrmicinae</taxon>
        <taxon>Atta</taxon>
    </lineage>
</organism>
<reference evidence="2 3" key="1">
    <citation type="submission" date="2015-09" db="EMBL/GenBank/DDBJ databases">
        <title>Atta colombica WGS genome.</title>
        <authorList>
            <person name="Nygaard S."/>
            <person name="Hu H."/>
            <person name="Boomsma J."/>
            <person name="Zhang G."/>
        </authorList>
    </citation>
    <scope>NUCLEOTIDE SEQUENCE [LARGE SCALE GENOMIC DNA]</scope>
    <source>
        <strain evidence="2">Treedump-2</strain>
        <tissue evidence="2">Whole body</tissue>
    </source>
</reference>
<evidence type="ECO:0000256" key="1">
    <source>
        <dbReference type="SAM" id="MobiDB-lite"/>
    </source>
</evidence>
<keyword evidence="3" id="KW-1185">Reference proteome</keyword>
<name>A0A195BVS0_9HYME</name>
<dbReference type="Proteomes" id="UP000078540">
    <property type="component" value="Unassembled WGS sequence"/>
</dbReference>
<evidence type="ECO:0000313" key="3">
    <source>
        <dbReference type="Proteomes" id="UP000078540"/>
    </source>
</evidence>
<dbReference type="EMBL" id="KQ976398">
    <property type="protein sequence ID" value="KYM92729.1"/>
    <property type="molecule type" value="Genomic_DNA"/>
</dbReference>
<feature type="region of interest" description="Disordered" evidence="1">
    <location>
        <begin position="45"/>
        <end position="89"/>
    </location>
</feature>
<accession>A0A195BVS0</accession>